<evidence type="ECO:0000256" key="3">
    <source>
        <dbReference type="PIRSR" id="PIRSR600407-1"/>
    </source>
</evidence>
<dbReference type="PANTHER" id="PTHR11782:SF33">
    <property type="entry name" value="ECTONUCLEOSIDE TRIPHOSPHATE DIPHOSPHOHYDROLASE 2"/>
    <property type="match status" value="1"/>
</dbReference>
<evidence type="ECO:0000256" key="2">
    <source>
        <dbReference type="ARBA" id="ARBA00022801"/>
    </source>
</evidence>
<dbReference type="GO" id="GO:0016787">
    <property type="term" value="F:hydrolase activity"/>
    <property type="evidence" value="ECO:0007669"/>
    <property type="project" value="UniProtKB-KW"/>
</dbReference>
<name>F6WKG7_ORNAN</name>
<keyword evidence="4" id="KW-0547">Nucleotide-binding</keyword>
<organism evidence="7 8">
    <name type="scientific">Ornithorhynchus anatinus</name>
    <name type="common">Duckbill platypus</name>
    <dbReference type="NCBI Taxonomy" id="9258"/>
    <lineage>
        <taxon>Eukaryota</taxon>
        <taxon>Metazoa</taxon>
        <taxon>Chordata</taxon>
        <taxon>Craniata</taxon>
        <taxon>Vertebrata</taxon>
        <taxon>Euteleostomi</taxon>
        <taxon>Mammalia</taxon>
        <taxon>Monotremata</taxon>
        <taxon>Ornithorhynchidae</taxon>
        <taxon>Ornithorhynchus</taxon>
    </lineage>
</organism>
<feature type="active site" description="Proton acceptor" evidence="3">
    <location>
        <position position="102"/>
    </location>
</feature>
<dbReference type="STRING" id="9258.ENSOANP00000013980"/>
<keyword evidence="8" id="KW-1185">Reference proteome</keyword>
<dbReference type="GeneTree" id="ENSGT01150000286965"/>
<feature type="signal peptide" evidence="6">
    <location>
        <begin position="1"/>
        <end position="16"/>
    </location>
</feature>
<dbReference type="GO" id="GO:0005524">
    <property type="term" value="F:ATP binding"/>
    <property type="evidence" value="ECO:0007669"/>
    <property type="project" value="UniProtKB-KW"/>
</dbReference>
<reference evidence="7" key="2">
    <citation type="submission" date="2025-09" db="UniProtKB">
        <authorList>
            <consortium name="Ensembl"/>
        </authorList>
    </citation>
    <scope>IDENTIFICATION</scope>
    <source>
        <strain evidence="7">Glennie</strain>
    </source>
</reference>
<feature type="chain" id="PRO_5028183167" evidence="6">
    <location>
        <begin position="17"/>
        <end position="410"/>
    </location>
</feature>
<dbReference type="PROSITE" id="PS01238">
    <property type="entry name" value="GDA1_CD39_NTPASE"/>
    <property type="match status" value="1"/>
</dbReference>
<proteinExistence type="inferred from homology"/>
<dbReference type="Proteomes" id="UP000002279">
    <property type="component" value="Unplaced"/>
</dbReference>
<comment type="similarity">
    <text evidence="1 5">Belongs to the GDA1/CD39 NTPase family.</text>
</comment>
<dbReference type="Pfam" id="PF01150">
    <property type="entry name" value="GDA1_CD39"/>
    <property type="match status" value="1"/>
</dbReference>
<reference evidence="7" key="1">
    <citation type="submission" date="2025-08" db="UniProtKB">
        <authorList>
            <consortium name="Ensembl"/>
        </authorList>
    </citation>
    <scope>IDENTIFICATION</scope>
    <source>
        <strain evidence="7">Glennie</strain>
    </source>
</reference>
<evidence type="ECO:0000313" key="8">
    <source>
        <dbReference type="Proteomes" id="UP000002279"/>
    </source>
</evidence>
<keyword evidence="4" id="KW-0067">ATP-binding</keyword>
<keyword evidence="2 5" id="KW-0378">Hydrolase</keyword>
<dbReference type="Gene3D" id="3.30.420.150">
    <property type="entry name" value="Exopolyphosphatase. Domain 2"/>
    <property type="match status" value="1"/>
</dbReference>
<dbReference type="InterPro" id="IPR000407">
    <property type="entry name" value="GDA1_CD39_NTPase"/>
</dbReference>
<dbReference type="PANTHER" id="PTHR11782">
    <property type="entry name" value="ADENOSINE/GUANOSINE DIPHOSPHATASE"/>
    <property type="match status" value="1"/>
</dbReference>
<dbReference type="Ensembl" id="ENSOANT00000013983.3">
    <property type="protein sequence ID" value="ENSOANP00000013980.3"/>
    <property type="gene ID" value="ENSOANG00000008774.3"/>
</dbReference>
<evidence type="ECO:0000256" key="6">
    <source>
        <dbReference type="SAM" id="SignalP"/>
    </source>
</evidence>
<keyword evidence="6" id="KW-0732">Signal</keyword>
<evidence type="ECO:0000313" key="7">
    <source>
        <dbReference type="Ensembl" id="ENSOANP00000013980.3"/>
    </source>
</evidence>
<dbReference type="Bgee" id="ENSOANG00000008774">
    <property type="expression patterns" value="Expressed in brain and 8 other cell types or tissues"/>
</dbReference>
<sequence>MIIIIILILCLSPTAGGGISSYEHHPFLAGRSLLDCLNQALRDVPKDRHAVTPLYLGATAGMRLLHLANPAASEAVLDSVTQTLRDFPFDFRGAKILSGEDEGVFGWVTANYLLENFIKYGWIGQWVRPKRGTVGAMDLGGASTQITFETAGPLEEPAREVRLRLYGQPYTVYTNSFLCYGRDQMLKRLMARVLQTSGRATVSAPPSPSSAFSTVSLRPRRGLSQATEASVGGTRPWSWGGAVGQSIVFIEHLLSYESPCTAPERPRSYEANAFSAFYYTVDFLRSGMKLPVRTPEELEAAANTVCNQTWDELLEKAPREQKRLRDYCAGAMFIHQLITKAYKFDQKTFPNIVFQKKVGVRSPPGLRGRWGRLEGPGAPGEGIFPPRPLAHGRIFLPPSPPLCAPIFLRP</sequence>
<accession>F6WKG7</accession>
<evidence type="ECO:0000256" key="4">
    <source>
        <dbReference type="PIRSR" id="PIRSR600407-2"/>
    </source>
</evidence>
<feature type="binding site" evidence="4">
    <location>
        <begin position="141"/>
        <end position="145"/>
    </location>
    <ligand>
        <name>ATP</name>
        <dbReference type="ChEBI" id="CHEBI:30616"/>
    </ligand>
</feature>
<gene>
    <name evidence="7" type="primary">ENTPD2</name>
</gene>
<dbReference type="HOGENOM" id="CLU_010246_2_0_1"/>
<dbReference type="eggNOG" id="KOG1386">
    <property type="taxonomic scope" value="Eukaryota"/>
</dbReference>
<evidence type="ECO:0000256" key="5">
    <source>
        <dbReference type="RuleBase" id="RU003833"/>
    </source>
</evidence>
<dbReference type="Gene3D" id="3.30.420.40">
    <property type="match status" value="1"/>
</dbReference>
<protein>
    <submittedName>
        <fullName evidence="7">Ectonucleoside triphosphate diphosphohydrolase 2</fullName>
    </submittedName>
</protein>
<dbReference type="AlphaFoldDB" id="F6WKG7"/>
<evidence type="ECO:0000256" key="1">
    <source>
        <dbReference type="ARBA" id="ARBA00009283"/>
    </source>
</evidence>